<sequence length="631" mass="70012">MELKADVYNAARDGKLQRIQTSLEACPKEQVKLVVEAKTDGATPLIMACRNGHLGIVEYLVEKCHADVEQVGSVRFDGETIDGAPPLWCAAAAGHMNIVRLLVRHGAGVNKTTSTNSTPLRAACFDGHLDIVQYLVDNDADLEIANRHGHTCLMISCYKGHYAIVKYLIEKRANVNRKSIKGNTALHDCAESGSLDIMKLLLVSAAAMEKDSYGMTPLLAAAVTGHTRIVEYLIARSETTRLQRVEALELLGATYVDKKRDMLGALKFWKLAMAERYCIDKARLNKPSGASPIPAYENAVEVQTVDELNELISDPDSMRMQALLIRERILGPAHPDTSYYIRYRGAVYADMGNFERCIILWMYALDMQQKILEPLSPMTQSSFLSFAELFSFMMTDSRHWRARVVAFKDMMVVFRKSVYELGVGMTSMAKVPMTERDTTHFNRLLVIIMHLISLMCVVLPKATDDERLQFQKIAYQLVKMNPRGAKGYTPLHLACAKETSTVGRYPVCGFPSVNVAALLIKVGASVNAVDAEHNAPLHIAAFVKPCKTDLIELLLNNGAHLDACNSDHVSPMQMLVEDTTEGATDSACCCKCVAPLKYLTLQCLAARTIIKHDIKYEGCVPTKLESFVRMH</sequence>
<comment type="pathway">
    <text evidence="1">Protein modification; protein ubiquitination.</text>
</comment>
<dbReference type="PANTHER" id="PTHR24173:SF85">
    <property type="entry name" value="PROTEIN FEM-1 HOMOLOG CG6966"/>
    <property type="match status" value="1"/>
</dbReference>
<comment type="similarity">
    <text evidence="6">Belongs to the fem-1 family.</text>
</comment>
<dbReference type="InterPro" id="IPR002110">
    <property type="entry name" value="Ankyrin_rpt"/>
</dbReference>
<dbReference type="PROSITE" id="PS50297">
    <property type="entry name" value="ANK_REP_REGION"/>
    <property type="match status" value="6"/>
</dbReference>
<feature type="repeat" description="ANK" evidence="7">
    <location>
        <begin position="40"/>
        <end position="63"/>
    </location>
</feature>
<evidence type="ECO:0000256" key="3">
    <source>
        <dbReference type="ARBA" id="ARBA00022786"/>
    </source>
</evidence>
<feature type="repeat" description="ANK" evidence="7">
    <location>
        <begin position="148"/>
        <end position="180"/>
    </location>
</feature>
<evidence type="ECO:0000313" key="8">
    <source>
        <dbReference type="EMBL" id="KAK2193563.1"/>
    </source>
</evidence>
<dbReference type="GO" id="GO:0043161">
    <property type="term" value="P:proteasome-mediated ubiquitin-dependent protein catabolic process"/>
    <property type="evidence" value="ECO:0007669"/>
    <property type="project" value="UniProtKB-ARBA"/>
</dbReference>
<evidence type="ECO:0000256" key="6">
    <source>
        <dbReference type="ARBA" id="ARBA00038500"/>
    </source>
</evidence>
<feature type="repeat" description="ANK" evidence="7">
    <location>
        <begin position="82"/>
        <end position="114"/>
    </location>
</feature>
<keyword evidence="2" id="KW-0677">Repeat</keyword>
<organism evidence="8 9">
    <name type="scientific">Ridgeia piscesae</name>
    <name type="common">Tubeworm</name>
    <dbReference type="NCBI Taxonomy" id="27915"/>
    <lineage>
        <taxon>Eukaryota</taxon>
        <taxon>Metazoa</taxon>
        <taxon>Spiralia</taxon>
        <taxon>Lophotrochozoa</taxon>
        <taxon>Annelida</taxon>
        <taxon>Polychaeta</taxon>
        <taxon>Sedentaria</taxon>
        <taxon>Canalipalpata</taxon>
        <taxon>Sabellida</taxon>
        <taxon>Siboglinidae</taxon>
        <taxon>Ridgeia</taxon>
    </lineage>
</organism>
<keyword evidence="4" id="KW-0802">TPR repeat</keyword>
<dbReference type="InterPro" id="IPR036770">
    <property type="entry name" value="Ankyrin_rpt-contain_sf"/>
</dbReference>
<comment type="caution">
    <text evidence="8">The sequence shown here is derived from an EMBL/GenBank/DDBJ whole genome shotgun (WGS) entry which is preliminary data.</text>
</comment>
<evidence type="ECO:0000256" key="7">
    <source>
        <dbReference type="PROSITE-ProRule" id="PRU00023"/>
    </source>
</evidence>
<dbReference type="PROSITE" id="PS50088">
    <property type="entry name" value="ANK_REPEAT"/>
    <property type="match status" value="8"/>
</dbReference>
<evidence type="ECO:0000256" key="2">
    <source>
        <dbReference type="ARBA" id="ARBA00022737"/>
    </source>
</evidence>
<keyword evidence="9" id="KW-1185">Reference proteome</keyword>
<feature type="repeat" description="ANK" evidence="7">
    <location>
        <begin position="532"/>
        <end position="566"/>
    </location>
</feature>
<dbReference type="Pfam" id="PF00023">
    <property type="entry name" value="Ank"/>
    <property type="match status" value="3"/>
</dbReference>
<evidence type="ECO:0000256" key="1">
    <source>
        <dbReference type="ARBA" id="ARBA00004906"/>
    </source>
</evidence>
<dbReference type="EMBL" id="JAODUO010000011">
    <property type="protein sequence ID" value="KAK2193563.1"/>
    <property type="molecule type" value="Genomic_DNA"/>
</dbReference>
<feature type="repeat" description="ANK" evidence="7">
    <location>
        <begin position="213"/>
        <end position="245"/>
    </location>
</feature>
<reference evidence="8" key="1">
    <citation type="journal article" date="2023" name="Mol. Biol. Evol.">
        <title>Third-Generation Sequencing Reveals the Adaptive Role of the Epigenome in Three Deep-Sea Polychaetes.</title>
        <authorList>
            <person name="Perez M."/>
            <person name="Aroh O."/>
            <person name="Sun Y."/>
            <person name="Lan Y."/>
            <person name="Juniper S.K."/>
            <person name="Young C.R."/>
            <person name="Angers B."/>
            <person name="Qian P.Y."/>
        </authorList>
    </citation>
    <scope>NUCLEOTIDE SEQUENCE</scope>
    <source>
        <tissue evidence="8">Vestimentum</tissue>
    </source>
</reference>
<dbReference type="Gene3D" id="1.25.40.10">
    <property type="entry name" value="Tetratricopeptide repeat domain"/>
    <property type="match status" value="1"/>
</dbReference>
<dbReference type="SUPFAM" id="SSF48403">
    <property type="entry name" value="Ankyrin repeat"/>
    <property type="match status" value="2"/>
</dbReference>
<accession>A0AAD9PEZ4</accession>
<feature type="repeat" description="ANK" evidence="7">
    <location>
        <begin position="181"/>
        <end position="213"/>
    </location>
</feature>
<dbReference type="SMART" id="SM00248">
    <property type="entry name" value="ANK"/>
    <property type="match status" value="8"/>
</dbReference>
<dbReference type="InterPro" id="IPR011990">
    <property type="entry name" value="TPR-like_helical_dom_sf"/>
</dbReference>
<feature type="repeat" description="ANK" evidence="7">
    <location>
        <begin position="486"/>
        <end position="531"/>
    </location>
</feature>
<dbReference type="PANTHER" id="PTHR24173">
    <property type="entry name" value="ANKYRIN REPEAT CONTAINING"/>
    <property type="match status" value="1"/>
</dbReference>
<feature type="repeat" description="ANK" evidence="7">
    <location>
        <begin position="115"/>
        <end position="147"/>
    </location>
</feature>
<name>A0AAD9PEZ4_RIDPI</name>
<protein>
    <submittedName>
        <fullName evidence="8">Uncharacterized protein</fullName>
    </submittedName>
</protein>
<keyword evidence="5 7" id="KW-0040">ANK repeat</keyword>
<evidence type="ECO:0000256" key="4">
    <source>
        <dbReference type="ARBA" id="ARBA00022803"/>
    </source>
</evidence>
<dbReference type="AlphaFoldDB" id="A0AAD9PEZ4"/>
<keyword evidence="3" id="KW-0833">Ubl conjugation pathway</keyword>
<dbReference type="FunFam" id="1.25.40.20:FF:000264">
    <property type="entry name" value="Fem-1 homolog B"/>
    <property type="match status" value="1"/>
</dbReference>
<dbReference type="Pfam" id="PF12796">
    <property type="entry name" value="Ank_2"/>
    <property type="match status" value="2"/>
</dbReference>
<evidence type="ECO:0000313" key="9">
    <source>
        <dbReference type="Proteomes" id="UP001209878"/>
    </source>
</evidence>
<dbReference type="PRINTS" id="PR01415">
    <property type="entry name" value="ANKYRIN"/>
</dbReference>
<evidence type="ECO:0000256" key="5">
    <source>
        <dbReference type="ARBA" id="ARBA00023043"/>
    </source>
</evidence>
<dbReference type="FunFam" id="1.25.40.10:FF:000104">
    <property type="entry name" value="Fem-1 homolog c (C.elegans)"/>
    <property type="match status" value="1"/>
</dbReference>
<gene>
    <name evidence="8" type="ORF">NP493_10g08074</name>
</gene>
<dbReference type="GO" id="GO:0003006">
    <property type="term" value="P:developmental process involved in reproduction"/>
    <property type="evidence" value="ECO:0007669"/>
    <property type="project" value="UniProtKB-ARBA"/>
</dbReference>
<dbReference type="Proteomes" id="UP001209878">
    <property type="component" value="Unassembled WGS sequence"/>
</dbReference>
<proteinExistence type="inferred from homology"/>
<dbReference type="Gene3D" id="1.25.40.20">
    <property type="entry name" value="Ankyrin repeat-containing domain"/>
    <property type="match status" value="3"/>
</dbReference>